<evidence type="ECO:0000313" key="2">
    <source>
        <dbReference type="EMBL" id="CAD7397182.1"/>
    </source>
</evidence>
<name>A0A7R9GTT2_TIMPO</name>
<feature type="chain" id="PRO_5031369302" evidence="1">
    <location>
        <begin position="20"/>
        <end position="83"/>
    </location>
</feature>
<dbReference type="AlphaFoldDB" id="A0A7R9GTT2"/>
<dbReference type="EMBL" id="OD000352">
    <property type="protein sequence ID" value="CAD7397182.1"/>
    <property type="molecule type" value="Genomic_DNA"/>
</dbReference>
<proteinExistence type="predicted"/>
<keyword evidence="1" id="KW-0732">Signal</keyword>
<accession>A0A7R9GTT2</accession>
<feature type="signal peptide" evidence="1">
    <location>
        <begin position="1"/>
        <end position="19"/>
    </location>
</feature>
<gene>
    <name evidence="2" type="ORF">TPSB3V08_LOCUS1028</name>
</gene>
<protein>
    <submittedName>
        <fullName evidence="2">Uncharacterized protein</fullName>
    </submittedName>
</protein>
<organism evidence="2">
    <name type="scientific">Timema poppense</name>
    <name type="common">Walking stick</name>
    <dbReference type="NCBI Taxonomy" id="170557"/>
    <lineage>
        <taxon>Eukaryota</taxon>
        <taxon>Metazoa</taxon>
        <taxon>Ecdysozoa</taxon>
        <taxon>Arthropoda</taxon>
        <taxon>Hexapoda</taxon>
        <taxon>Insecta</taxon>
        <taxon>Pterygota</taxon>
        <taxon>Neoptera</taxon>
        <taxon>Polyneoptera</taxon>
        <taxon>Phasmatodea</taxon>
        <taxon>Timematodea</taxon>
        <taxon>Timematoidea</taxon>
        <taxon>Timematidae</taxon>
        <taxon>Timema</taxon>
    </lineage>
</organism>
<reference evidence="2" key="1">
    <citation type="submission" date="2020-11" db="EMBL/GenBank/DDBJ databases">
        <authorList>
            <person name="Tran Van P."/>
        </authorList>
    </citation>
    <scope>NUCLEOTIDE SEQUENCE</scope>
</reference>
<evidence type="ECO:0000256" key="1">
    <source>
        <dbReference type="SAM" id="SignalP"/>
    </source>
</evidence>
<sequence length="83" mass="8875">MKVQAVLMVAMTLVGSTCSTPLLFWGRNNEEPQEQTPPQRKSTLGMFHDVGNIMARSTGKVIGEMAGSSLGVGARIIQHFATG</sequence>